<gene>
    <name evidence="1" type="ORF">LEP1GSC133_1187</name>
</gene>
<evidence type="ECO:0000313" key="1">
    <source>
        <dbReference type="EMBL" id="EMO62955.1"/>
    </source>
</evidence>
<evidence type="ECO:0000313" key="2">
    <source>
        <dbReference type="Proteomes" id="UP000012159"/>
    </source>
</evidence>
<dbReference type="STRING" id="1192866.LEP1GSC133_1187"/>
<protein>
    <submittedName>
        <fullName evidence="1">Uncharacterized protein</fullName>
    </submittedName>
</protein>
<dbReference type="Proteomes" id="UP000012159">
    <property type="component" value="Unassembled WGS sequence"/>
</dbReference>
<reference evidence="1 2" key="1">
    <citation type="submission" date="2013-01" db="EMBL/GenBank/DDBJ databases">
        <authorList>
            <person name="Harkins D.M."/>
            <person name="Durkin A.S."/>
            <person name="Brinkac L.M."/>
            <person name="Haft D.H."/>
            <person name="Selengut J.D."/>
            <person name="Sanka R."/>
            <person name="DePew J."/>
            <person name="Purushe J."/>
            <person name="Picardeau M."/>
            <person name="Werts C."/>
            <person name="Goarant C."/>
            <person name="Vinetz J.M."/>
            <person name="Sutton G.G."/>
            <person name="Nierman W.C."/>
            <person name="Fouts D.E."/>
        </authorList>
    </citation>
    <scope>NUCLEOTIDE SEQUENCE [LARGE SCALE GENOMIC DNA]</scope>
    <source>
        <strain evidence="1 2">200901868</strain>
    </source>
</reference>
<organism evidence="1 2">
    <name type="scientific">Leptospira borgpetersenii serovar Pomona str. 200901868</name>
    <dbReference type="NCBI Taxonomy" id="1192866"/>
    <lineage>
        <taxon>Bacteria</taxon>
        <taxon>Pseudomonadati</taxon>
        <taxon>Spirochaetota</taxon>
        <taxon>Spirochaetia</taxon>
        <taxon>Leptospirales</taxon>
        <taxon>Leptospiraceae</taxon>
        <taxon>Leptospira</taxon>
    </lineage>
</organism>
<dbReference type="EMBL" id="AKWF02000070">
    <property type="protein sequence ID" value="EMO62955.1"/>
    <property type="molecule type" value="Genomic_DNA"/>
</dbReference>
<name>M6W1J8_LEPBO</name>
<comment type="caution">
    <text evidence="1">The sequence shown here is derived from an EMBL/GenBank/DDBJ whole genome shotgun (WGS) entry which is preliminary data.</text>
</comment>
<dbReference type="AlphaFoldDB" id="M6W1J8"/>
<sequence length="132" mass="15476">MKQIHFLTEAELKQRLDRKTFESLFENSHPSEFVLKEFYDQVKTWAQELDAKYWIEFPDSLFETFASEKLVCRSISLLSDFRFSTPQVVPSTIFPAYVWKKCIHFPFASNEPSLSSKIATIEKKIELVSGKK</sequence>
<proteinExistence type="predicted"/>
<accession>M6W1J8</accession>